<proteinExistence type="predicted"/>
<dbReference type="GO" id="GO:0003676">
    <property type="term" value="F:nucleic acid binding"/>
    <property type="evidence" value="ECO:0007669"/>
    <property type="project" value="InterPro"/>
</dbReference>
<dbReference type="EMBL" id="CM010718">
    <property type="protein sequence ID" value="RZC59556.1"/>
    <property type="molecule type" value="Genomic_DNA"/>
</dbReference>
<dbReference type="InterPro" id="IPR043502">
    <property type="entry name" value="DNA/RNA_pol_sf"/>
</dbReference>
<protein>
    <recommendedName>
        <fullName evidence="1">3'-5' exonuclease domain-containing protein</fullName>
    </recommendedName>
</protein>
<dbReference type="STRING" id="3469.A0A4Y7JGA4"/>
<dbReference type="SUPFAM" id="SSF56672">
    <property type="entry name" value="DNA/RNA polymerases"/>
    <property type="match status" value="1"/>
</dbReference>
<dbReference type="Pfam" id="PF01612">
    <property type="entry name" value="DNA_pol_A_exo1"/>
    <property type="match status" value="1"/>
</dbReference>
<dbReference type="InterPro" id="IPR002562">
    <property type="entry name" value="3'-5'_exonuclease_dom"/>
</dbReference>
<dbReference type="GO" id="GO:0006302">
    <property type="term" value="P:double-strand break repair"/>
    <property type="evidence" value="ECO:0007669"/>
    <property type="project" value="TreeGrafter"/>
</dbReference>
<dbReference type="InterPro" id="IPR002298">
    <property type="entry name" value="DNA_polymerase_A"/>
</dbReference>
<sequence length="550" mass="61287">MKFGDIPFCRSSDYGDSTCIFTGAAESKKLRVVKVINFGLDSAAKDEGVQSSFGRTYLGDDIGTQKASISLLATSDNGSSGGVSTADEATYTRPIKNGDKAISTAELRESLSRIYDEVLVVENIPAAKEIVCKIDVKKDTPVDHGEVTCFCIYSGEGADFGKGKSCIWVDVLDGGGRDIMIEFSPFFEDPSIKKVWHNYSFDSHVIDNYGLKNSGFHADTMHLARLWDSSRGSEDGYSLESLTSDPRVMNENSKICGSRKKKVGIISGINQGKISFKIIFGKGKLKKDGSEGKVIVTSPVEKLQRKERMLWICYSSLGSISTLKLFESLKKKLQAMEWILDGRAKGNMYNFYEEFWRPYGELLVKMETEGMLVNREALADMEKLAIVHQQVAIDKFRQWASKMCPGVLHMNVGSDSQLRHLFFGGMRNSKDDTQTLEEEKEYKWLAVSQWRCFKGPCRQGHLGIQGGHMARPTKLLERAIMEGKLAMLYMKSAQLTSSSISGKDGPIHCSLNINTETGRLSARRPNLQSESTYSGEGHHMFSYSHIIQRL</sequence>
<dbReference type="InterPro" id="IPR036397">
    <property type="entry name" value="RNaseH_sf"/>
</dbReference>
<dbReference type="Gramene" id="RZC59556">
    <property type="protein sequence ID" value="RZC59556"/>
    <property type="gene ID" value="C5167_006856"/>
</dbReference>
<dbReference type="FunFam" id="3.30.420.10:FF:000051">
    <property type="entry name" value="DNA polymerase I"/>
    <property type="match status" value="1"/>
</dbReference>
<gene>
    <name evidence="2" type="ORF">C5167_006856</name>
</gene>
<dbReference type="GO" id="GO:0006261">
    <property type="term" value="P:DNA-templated DNA replication"/>
    <property type="evidence" value="ECO:0007669"/>
    <property type="project" value="InterPro"/>
</dbReference>
<dbReference type="GO" id="GO:0003887">
    <property type="term" value="F:DNA-directed DNA polymerase activity"/>
    <property type="evidence" value="ECO:0007669"/>
    <property type="project" value="InterPro"/>
</dbReference>
<accession>A0A4Y7JGA4</accession>
<dbReference type="GO" id="GO:0008408">
    <property type="term" value="F:3'-5' exonuclease activity"/>
    <property type="evidence" value="ECO:0007669"/>
    <property type="project" value="InterPro"/>
</dbReference>
<dbReference type="Proteomes" id="UP000316621">
    <property type="component" value="Chromosome 4"/>
</dbReference>
<reference evidence="2 3" key="1">
    <citation type="journal article" date="2018" name="Science">
        <title>The opium poppy genome and morphinan production.</title>
        <authorList>
            <person name="Guo L."/>
            <person name="Winzer T."/>
            <person name="Yang X."/>
            <person name="Li Y."/>
            <person name="Ning Z."/>
            <person name="He Z."/>
            <person name="Teodor R."/>
            <person name="Lu Y."/>
            <person name="Bowser T.A."/>
            <person name="Graham I.A."/>
            <person name="Ye K."/>
        </authorList>
    </citation>
    <scope>NUCLEOTIDE SEQUENCE [LARGE SCALE GENOMIC DNA]</scope>
    <source>
        <strain evidence="3">cv. HN1</strain>
        <tissue evidence="2">Leaves</tissue>
    </source>
</reference>
<name>A0A4Y7JGA4_PAPSO</name>
<dbReference type="AlphaFoldDB" id="A0A4Y7JGA4"/>
<evidence type="ECO:0000259" key="1">
    <source>
        <dbReference type="Pfam" id="PF01612"/>
    </source>
</evidence>
<organism evidence="2 3">
    <name type="scientific">Papaver somniferum</name>
    <name type="common">Opium poppy</name>
    <dbReference type="NCBI Taxonomy" id="3469"/>
    <lineage>
        <taxon>Eukaryota</taxon>
        <taxon>Viridiplantae</taxon>
        <taxon>Streptophyta</taxon>
        <taxon>Embryophyta</taxon>
        <taxon>Tracheophyta</taxon>
        <taxon>Spermatophyta</taxon>
        <taxon>Magnoliopsida</taxon>
        <taxon>Ranunculales</taxon>
        <taxon>Papaveraceae</taxon>
        <taxon>Papaveroideae</taxon>
        <taxon>Papaver</taxon>
    </lineage>
</organism>
<dbReference type="InterPro" id="IPR012337">
    <property type="entry name" value="RNaseH-like_sf"/>
</dbReference>
<dbReference type="PANTHER" id="PTHR10133">
    <property type="entry name" value="DNA POLYMERASE I"/>
    <property type="match status" value="1"/>
</dbReference>
<evidence type="ECO:0000313" key="3">
    <source>
        <dbReference type="Proteomes" id="UP000316621"/>
    </source>
</evidence>
<feature type="domain" description="3'-5' exonuclease" evidence="1">
    <location>
        <begin position="167"/>
        <end position="243"/>
    </location>
</feature>
<dbReference type="PANTHER" id="PTHR10133:SF27">
    <property type="entry name" value="DNA POLYMERASE NU"/>
    <property type="match status" value="1"/>
</dbReference>
<dbReference type="SUPFAM" id="SSF53098">
    <property type="entry name" value="Ribonuclease H-like"/>
    <property type="match status" value="1"/>
</dbReference>
<keyword evidence="3" id="KW-1185">Reference proteome</keyword>
<evidence type="ECO:0000313" key="2">
    <source>
        <dbReference type="EMBL" id="RZC59556.1"/>
    </source>
</evidence>
<dbReference type="Gene3D" id="3.30.420.10">
    <property type="entry name" value="Ribonuclease H-like superfamily/Ribonuclease H"/>
    <property type="match status" value="1"/>
</dbReference>